<dbReference type="InterPro" id="IPR043429">
    <property type="entry name" value="ArtM/GltK/GlnP/TcyL/YhdX-like"/>
</dbReference>
<dbReference type="SUPFAM" id="SSF161098">
    <property type="entry name" value="MetI-like"/>
    <property type="match status" value="1"/>
</dbReference>
<dbReference type="AlphaFoldDB" id="A0A3T1DBQ3"/>
<keyword evidence="2 7" id="KW-0813">Transport</keyword>
<accession>A0A3T1DBQ3</accession>
<feature type="transmembrane region" description="Helical" evidence="7">
    <location>
        <begin position="202"/>
        <end position="223"/>
    </location>
</feature>
<keyword evidence="10" id="KW-1185">Reference proteome</keyword>
<sequence>MSIDLAFIWTAFVKLLPALPNTILITTVSMVFGLLIGTLTAFARVHNVPVVSQLSAAYVSFIRGTPTLTHLLLVYFGLPLIVDQLAAHYHWSFTAIDIPMIGFAYIAFSITAGAYLSEVVRSGLLAVDKGQTEAGLSIGMNRLQVIRRIVLPQALATSVPNLGNAFIGLMHGSTLAFAVSVVDINAKAQIIASNNWKYLEAYIAAALLFWGLTICIEKLASVLEKRIQVYARGGVS</sequence>
<dbReference type="Gene3D" id="1.10.3720.10">
    <property type="entry name" value="MetI-like"/>
    <property type="match status" value="1"/>
</dbReference>
<keyword evidence="4 7" id="KW-0812">Transmembrane</keyword>
<evidence type="ECO:0000256" key="6">
    <source>
        <dbReference type="ARBA" id="ARBA00023136"/>
    </source>
</evidence>
<dbReference type="GO" id="GO:0006865">
    <property type="term" value="P:amino acid transport"/>
    <property type="evidence" value="ECO:0007669"/>
    <property type="project" value="TreeGrafter"/>
</dbReference>
<feature type="transmembrane region" description="Helical" evidence="7">
    <location>
        <begin position="23"/>
        <end position="43"/>
    </location>
</feature>
<dbReference type="CDD" id="cd06261">
    <property type="entry name" value="TM_PBP2"/>
    <property type="match status" value="1"/>
</dbReference>
<dbReference type="EMBL" id="AP019400">
    <property type="protein sequence ID" value="BBI35556.1"/>
    <property type="molecule type" value="Genomic_DNA"/>
</dbReference>
<dbReference type="NCBIfam" id="TIGR01726">
    <property type="entry name" value="HEQRo_perm_3TM"/>
    <property type="match status" value="1"/>
</dbReference>
<dbReference type="Pfam" id="PF00528">
    <property type="entry name" value="BPD_transp_1"/>
    <property type="match status" value="1"/>
</dbReference>
<evidence type="ECO:0000256" key="4">
    <source>
        <dbReference type="ARBA" id="ARBA00022692"/>
    </source>
</evidence>
<feature type="domain" description="ABC transmembrane type-1" evidence="8">
    <location>
        <begin position="19"/>
        <end position="220"/>
    </location>
</feature>
<feature type="transmembrane region" description="Helical" evidence="7">
    <location>
        <begin position="98"/>
        <end position="116"/>
    </location>
</feature>
<comment type="similarity">
    <text evidence="7">Belongs to the binding-protein-dependent transport system permease family.</text>
</comment>
<name>A0A3T1DBQ3_9BACL</name>
<evidence type="ECO:0000256" key="7">
    <source>
        <dbReference type="RuleBase" id="RU363032"/>
    </source>
</evidence>
<proteinExistence type="inferred from homology"/>
<gene>
    <name evidence="9" type="ORF">KCTCHS21_49550</name>
</gene>
<evidence type="ECO:0000313" key="10">
    <source>
        <dbReference type="Proteomes" id="UP000289856"/>
    </source>
</evidence>
<evidence type="ECO:0000256" key="5">
    <source>
        <dbReference type="ARBA" id="ARBA00022989"/>
    </source>
</evidence>
<dbReference type="InterPro" id="IPR010065">
    <property type="entry name" value="AA_ABC_transptr_permease_3TM"/>
</dbReference>
<evidence type="ECO:0000259" key="8">
    <source>
        <dbReference type="PROSITE" id="PS50928"/>
    </source>
</evidence>
<dbReference type="KEGG" id="cohn:KCTCHS21_49550"/>
<dbReference type="GO" id="GO:0022857">
    <property type="term" value="F:transmembrane transporter activity"/>
    <property type="evidence" value="ECO:0007669"/>
    <property type="project" value="InterPro"/>
</dbReference>
<keyword evidence="3" id="KW-1003">Cell membrane</keyword>
<dbReference type="Proteomes" id="UP000289856">
    <property type="component" value="Chromosome"/>
</dbReference>
<protein>
    <submittedName>
        <fullName evidence="9">Cysteine ABC transporter permease</fullName>
    </submittedName>
</protein>
<evidence type="ECO:0000256" key="1">
    <source>
        <dbReference type="ARBA" id="ARBA00004651"/>
    </source>
</evidence>
<dbReference type="PANTHER" id="PTHR30614">
    <property type="entry name" value="MEMBRANE COMPONENT OF AMINO ACID ABC TRANSPORTER"/>
    <property type="match status" value="1"/>
</dbReference>
<dbReference type="RefSeq" id="WP_130614331.1">
    <property type="nucleotide sequence ID" value="NZ_AP019400.1"/>
</dbReference>
<evidence type="ECO:0000313" key="9">
    <source>
        <dbReference type="EMBL" id="BBI35556.1"/>
    </source>
</evidence>
<evidence type="ECO:0000256" key="3">
    <source>
        <dbReference type="ARBA" id="ARBA00022475"/>
    </source>
</evidence>
<dbReference type="InterPro" id="IPR000515">
    <property type="entry name" value="MetI-like"/>
</dbReference>
<dbReference type="OrthoDB" id="9805999at2"/>
<feature type="transmembrane region" description="Helical" evidence="7">
    <location>
        <begin position="55"/>
        <end position="78"/>
    </location>
</feature>
<dbReference type="PROSITE" id="PS50928">
    <property type="entry name" value="ABC_TM1"/>
    <property type="match status" value="1"/>
</dbReference>
<evidence type="ECO:0000256" key="2">
    <source>
        <dbReference type="ARBA" id="ARBA00022448"/>
    </source>
</evidence>
<dbReference type="GO" id="GO:0043190">
    <property type="term" value="C:ATP-binding cassette (ABC) transporter complex"/>
    <property type="evidence" value="ECO:0007669"/>
    <property type="project" value="InterPro"/>
</dbReference>
<keyword evidence="5 7" id="KW-1133">Transmembrane helix</keyword>
<dbReference type="InterPro" id="IPR035906">
    <property type="entry name" value="MetI-like_sf"/>
</dbReference>
<reference evidence="9 10" key="1">
    <citation type="submission" date="2019-01" db="EMBL/GenBank/DDBJ databases">
        <title>Complete genome sequence of Cohnella hallensis HS21 isolated from Korean fir (Abies koreana) rhizospheric soil.</title>
        <authorList>
            <person name="Jiang L."/>
            <person name="Kang S.W."/>
            <person name="Kim S."/>
            <person name="Jung J."/>
            <person name="Kim C.Y."/>
            <person name="Kim D.H."/>
            <person name="Kim S.W."/>
            <person name="Lee J."/>
        </authorList>
    </citation>
    <scope>NUCLEOTIDE SEQUENCE [LARGE SCALE GENOMIC DNA]</scope>
    <source>
        <strain evidence="9 10">HS21</strain>
    </source>
</reference>
<dbReference type="PANTHER" id="PTHR30614:SF43">
    <property type="entry name" value="L-CYSTINE TRANSPORT SYSTEM PERMEASE PROTEIN TCYM"/>
    <property type="match status" value="1"/>
</dbReference>
<comment type="subcellular location">
    <subcellularLocation>
        <location evidence="1 7">Cell membrane</location>
        <topology evidence="1 7">Multi-pass membrane protein</topology>
    </subcellularLocation>
</comment>
<keyword evidence="6 7" id="KW-0472">Membrane</keyword>
<organism evidence="9 10">
    <name type="scientific">Cohnella abietis</name>
    <dbReference type="NCBI Taxonomy" id="2507935"/>
    <lineage>
        <taxon>Bacteria</taxon>
        <taxon>Bacillati</taxon>
        <taxon>Bacillota</taxon>
        <taxon>Bacilli</taxon>
        <taxon>Bacillales</taxon>
        <taxon>Paenibacillaceae</taxon>
        <taxon>Cohnella</taxon>
    </lineage>
</organism>